<evidence type="ECO:0000313" key="1">
    <source>
        <dbReference type="EMBL" id="CAG9620908.1"/>
    </source>
</evidence>
<comment type="caution">
    <text evidence="1">The sequence shown here is derived from an EMBL/GenBank/DDBJ whole genome shotgun (WGS) entry which is preliminary data.</text>
</comment>
<dbReference type="Proteomes" id="UP000789833">
    <property type="component" value="Unassembled WGS sequence"/>
</dbReference>
<dbReference type="NCBIfam" id="NF041667">
    <property type="entry name" value="GvpU"/>
    <property type="match status" value="1"/>
</dbReference>
<gene>
    <name evidence="1" type="ORF">BACCIP111883_01680</name>
</gene>
<protein>
    <recommendedName>
        <fullName evidence="3">Gas vesicle protein GvpU</fullName>
    </recommendedName>
</protein>
<sequence length="137" mass="15497">MTKKEDNTATDDAVLQMFLDLTNDDGCEIDLTLNIYGVVVAGTLVGPQAYYEGIVDATKNIQNKTLSQILHKKFSDLQNAYIKEMQELKEKDKNEFVASYIHLKNATYLVNQNQNSPSNGMWWRGKIDSIDGISFKL</sequence>
<reference evidence="1 2" key="1">
    <citation type="submission" date="2021-10" db="EMBL/GenBank/DDBJ databases">
        <authorList>
            <person name="Criscuolo A."/>
        </authorList>
    </citation>
    <scope>NUCLEOTIDE SEQUENCE [LARGE SCALE GENOMIC DNA]</scope>
    <source>
        <strain evidence="2">CIP 111883</strain>
    </source>
</reference>
<dbReference type="InterPro" id="IPR049644">
    <property type="entry name" value="GvpU-like"/>
</dbReference>
<organism evidence="1 2">
    <name type="scientific">Sutcliffiella rhizosphaerae</name>
    <dbReference type="NCBI Taxonomy" id="2880967"/>
    <lineage>
        <taxon>Bacteria</taxon>
        <taxon>Bacillati</taxon>
        <taxon>Bacillota</taxon>
        <taxon>Bacilli</taxon>
        <taxon>Bacillales</taxon>
        <taxon>Bacillaceae</taxon>
        <taxon>Sutcliffiella</taxon>
    </lineage>
</organism>
<dbReference type="RefSeq" id="WP_230500820.1">
    <property type="nucleotide sequence ID" value="NZ_CAKJTJ010000007.1"/>
</dbReference>
<evidence type="ECO:0008006" key="3">
    <source>
        <dbReference type="Google" id="ProtNLM"/>
    </source>
</evidence>
<accession>A0ABM8YLR6</accession>
<proteinExistence type="predicted"/>
<name>A0ABM8YLR6_9BACI</name>
<evidence type="ECO:0000313" key="2">
    <source>
        <dbReference type="Proteomes" id="UP000789833"/>
    </source>
</evidence>
<keyword evidence="2" id="KW-1185">Reference proteome</keyword>
<dbReference type="EMBL" id="CAKJTJ010000007">
    <property type="protein sequence ID" value="CAG9620908.1"/>
    <property type="molecule type" value="Genomic_DNA"/>
</dbReference>